<evidence type="ECO:0000256" key="8">
    <source>
        <dbReference type="ARBA" id="ARBA00022741"/>
    </source>
</evidence>
<accession>A0AA38BSL0</accession>
<dbReference type="GO" id="GO:0005886">
    <property type="term" value="C:plasma membrane"/>
    <property type="evidence" value="ECO:0007669"/>
    <property type="project" value="UniProtKB-SubCell"/>
</dbReference>
<keyword evidence="13" id="KW-0675">Receptor</keyword>
<dbReference type="Proteomes" id="UP000824469">
    <property type="component" value="Unassembled WGS sequence"/>
</dbReference>
<dbReference type="EMBL" id="JAHRHJ020003813">
    <property type="protein sequence ID" value="KAH9289545.1"/>
    <property type="molecule type" value="Genomic_DNA"/>
</dbReference>
<keyword evidence="7" id="KW-0732">Signal</keyword>
<evidence type="ECO:0000256" key="7">
    <source>
        <dbReference type="ARBA" id="ARBA00022729"/>
    </source>
</evidence>
<keyword evidence="11" id="KW-1133">Transmembrane helix</keyword>
<dbReference type="AlphaFoldDB" id="A0AA38BSL0"/>
<feature type="domain" description="Protein kinase" evidence="15">
    <location>
        <begin position="1"/>
        <end position="208"/>
    </location>
</feature>
<keyword evidence="10" id="KW-0067">ATP-binding</keyword>
<feature type="non-terminal residue" evidence="16">
    <location>
        <position position="1"/>
    </location>
</feature>
<evidence type="ECO:0000256" key="12">
    <source>
        <dbReference type="ARBA" id="ARBA00023136"/>
    </source>
</evidence>
<keyword evidence="14" id="KW-0325">Glycoprotein</keyword>
<evidence type="ECO:0000313" key="16">
    <source>
        <dbReference type="EMBL" id="KAH9289545.1"/>
    </source>
</evidence>
<proteinExistence type="inferred from homology"/>
<evidence type="ECO:0000259" key="15">
    <source>
        <dbReference type="PROSITE" id="PS50011"/>
    </source>
</evidence>
<dbReference type="InterPro" id="IPR052059">
    <property type="entry name" value="CR_Ser/Thr_kinase"/>
</dbReference>
<dbReference type="PANTHER" id="PTHR47973">
    <property type="entry name" value="CYSTEINE-RICH RECEPTOR-LIKE PROTEIN KINASE 3"/>
    <property type="match status" value="1"/>
</dbReference>
<dbReference type="InterPro" id="IPR008271">
    <property type="entry name" value="Ser/Thr_kinase_AS"/>
</dbReference>
<dbReference type="GO" id="GO:0005524">
    <property type="term" value="F:ATP binding"/>
    <property type="evidence" value="ECO:0007669"/>
    <property type="project" value="UniProtKB-KW"/>
</dbReference>
<reference evidence="16 17" key="1">
    <citation type="journal article" date="2021" name="Nat. Plants">
        <title>The Taxus genome provides insights into paclitaxel biosynthesis.</title>
        <authorList>
            <person name="Xiong X."/>
            <person name="Gou J."/>
            <person name="Liao Q."/>
            <person name="Li Y."/>
            <person name="Zhou Q."/>
            <person name="Bi G."/>
            <person name="Li C."/>
            <person name="Du R."/>
            <person name="Wang X."/>
            <person name="Sun T."/>
            <person name="Guo L."/>
            <person name="Liang H."/>
            <person name="Lu P."/>
            <person name="Wu Y."/>
            <person name="Zhang Z."/>
            <person name="Ro D.K."/>
            <person name="Shang Y."/>
            <person name="Huang S."/>
            <person name="Yan J."/>
        </authorList>
    </citation>
    <scope>NUCLEOTIDE SEQUENCE [LARGE SCALE GENOMIC DNA]</scope>
    <source>
        <strain evidence="16">Ta-2019</strain>
    </source>
</reference>
<evidence type="ECO:0000256" key="11">
    <source>
        <dbReference type="ARBA" id="ARBA00022989"/>
    </source>
</evidence>
<evidence type="ECO:0000256" key="4">
    <source>
        <dbReference type="ARBA" id="ARBA00022475"/>
    </source>
</evidence>
<name>A0AA38BSL0_TAXCH</name>
<dbReference type="SMART" id="SM00220">
    <property type="entry name" value="S_TKc"/>
    <property type="match status" value="1"/>
</dbReference>
<evidence type="ECO:0000256" key="3">
    <source>
        <dbReference type="ARBA" id="ARBA00010217"/>
    </source>
</evidence>
<evidence type="ECO:0000256" key="10">
    <source>
        <dbReference type="ARBA" id="ARBA00022840"/>
    </source>
</evidence>
<dbReference type="InterPro" id="IPR000719">
    <property type="entry name" value="Prot_kinase_dom"/>
</dbReference>
<keyword evidence="8" id="KW-0547">Nucleotide-binding</keyword>
<evidence type="ECO:0000256" key="1">
    <source>
        <dbReference type="ARBA" id="ARBA00004251"/>
    </source>
</evidence>
<keyword evidence="5" id="KW-0808">Transferase</keyword>
<comment type="similarity">
    <text evidence="2">In the N-terminal section; belongs to the leguminous lectin family.</text>
</comment>
<dbReference type="GO" id="GO:0004672">
    <property type="term" value="F:protein kinase activity"/>
    <property type="evidence" value="ECO:0007669"/>
    <property type="project" value="InterPro"/>
</dbReference>
<evidence type="ECO:0000256" key="13">
    <source>
        <dbReference type="ARBA" id="ARBA00023170"/>
    </source>
</evidence>
<comment type="subcellular location">
    <subcellularLocation>
        <location evidence="1">Cell membrane</location>
        <topology evidence="1">Single-pass type I membrane protein</topology>
    </subcellularLocation>
</comment>
<sequence length="234" mass="26830">RENQQIIVWHARLNIIFDVIRGLVYLNESADGCVVHRDIKPRNIILDENFSAKIADFGISYILTEATQYTHEETWTESGVPPPDYAQEHTHIAGTMGYIDPEYMTLRKLTKKADIYSFGILLLNIVSGKKSIEQIDEGLLSLEELAWKLQKEDRLNELIDPPLVNCNGFNLSEILRTTMIAFWCIQRESKLRPSASQVLRMLSSEEEIPTPQVPNKFHCDYSHSSGDDSWTSQF</sequence>
<protein>
    <recommendedName>
        <fullName evidence="15">Protein kinase domain-containing protein</fullName>
    </recommendedName>
</protein>
<comment type="caution">
    <text evidence="16">The sequence shown here is derived from an EMBL/GenBank/DDBJ whole genome shotgun (WGS) entry which is preliminary data.</text>
</comment>
<dbReference type="GO" id="GO:0002229">
    <property type="term" value="P:defense response to oomycetes"/>
    <property type="evidence" value="ECO:0007669"/>
    <property type="project" value="UniProtKB-ARBA"/>
</dbReference>
<dbReference type="Pfam" id="PF00069">
    <property type="entry name" value="Pkinase"/>
    <property type="match status" value="1"/>
</dbReference>
<evidence type="ECO:0000256" key="9">
    <source>
        <dbReference type="ARBA" id="ARBA00022777"/>
    </source>
</evidence>
<comment type="similarity">
    <text evidence="3">In the C-terminal section; belongs to the protein kinase superfamily. Ser/Thr protein kinase family.</text>
</comment>
<keyword evidence="4" id="KW-1003">Cell membrane</keyword>
<keyword evidence="17" id="KW-1185">Reference proteome</keyword>
<dbReference type="InterPro" id="IPR011009">
    <property type="entry name" value="Kinase-like_dom_sf"/>
</dbReference>
<evidence type="ECO:0000256" key="14">
    <source>
        <dbReference type="ARBA" id="ARBA00023180"/>
    </source>
</evidence>
<dbReference type="FunFam" id="1.10.510.10:FF:000240">
    <property type="entry name" value="Lectin-domain containing receptor kinase A4.3"/>
    <property type="match status" value="1"/>
</dbReference>
<evidence type="ECO:0000313" key="17">
    <source>
        <dbReference type="Proteomes" id="UP000824469"/>
    </source>
</evidence>
<evidence type="ECO:0000256" key="5">
    <source>
        <dbReference type="ARBA" id="ARBA00022679"/>
    </source>
</evidence>
<gene>
    <name evidence="16" type="ORF">KI387_033662</name>
</gene>
<keyword evidence="6" id="KW-0812">Transmembrane</keyword>
<evidence type="ECO:0000256" key="2">
    <source>
        <dbReference type="ARBA" id="ARBA00008536"/>
    </source>
</evidence>
<dbReference type="PROSITE" id="PS00108">
    <property type="entry name" value="PROTEIN_KINASE_ST"/>
    <property type="match status" value="1"/>
</dbReference>
<dbReference type="Gene3D" id="1.10.510.10">
    <property type="entry name" value="Transferase(Phosphotransferase) domain 1"/>
    <property type="match status" value="1"/>
</dbReference>
<keyword evidence="12" id="KW-0472">Membrane</keyword>
<dbReference type="OMA" id="IIVWHAR"/>
<dbReference type="PROSITE" id="PS50011">
    <property type="entry name" value="PROTEIN_KINASE_DOM"/>
    <property type="match status" value="1"/>
</dbReference>
<organism evidence="16 17">
    <name type="scientific">Taxus chinensis</name>
    <name type="common">Chinese yew</name>
    <name type="synonym">Taxus wallichiana var. chinensis</name>
    <dbReference type="NCBI Taxonomy" id="29808"/>
    <lineage>
        <taxon>Eukaryota</taxon>
        <taxon>Viridiplantae</taxon>
        <taxon>Streptophyta</taxon>
        <taxon>Embryophyta</taxon>
        <taxon>Tracheophyta</taxon>
        <taxon>Spermatophyta</taxon>
        <taxon>Pinopsida</taxon>
        <taxon>Pinidae</taxon>
        <taxon>Conifers II</taxon>
        <taxon>Cupressales</taxon>
        <taxon>Taxaceae</taxon>
        <taxon>Taxus</taxon>
    </lineage>
</organism>
<dbReference type="SUPFAM" id="SSF56112">
    <property type="entry name" value="Protein kinase-like (PK-like)"/>
    <property type="match status" value="1"/>
</dbReference>
<keyword evidence="9" id="KW-0418">Kinase</keyword>
<evidence type="ECO:0000256" key="6">
    <source>
        <dbReference type="ARBA" id="ARBA00022692"/>
    </source>
</evidence>